<dbReference type="Gene3D" id="3.40.50.410">
    <property type="entry name" value="von Willebrand factor, type A domain"/>
    <property type="match status" value="1"/>
</dbReference>
<feature type="transmembrane region" description="Helical" evidence="1">
    <location>
        <begin position="60"/>
        <end position="81"/>
    </location>
</feature>
<dbReference type="PROSITE" id="PS50234">
    <property type="entry name" value="VWFA"/>
    <property type="match status" value="1"/>
</dbReference>
<dbReference type="STRING" id="1005945.SAMN05216561_106179"/>
<dbReference type="OrthoDB" id="4623238at2"/>
<keyword evidence="4" id="KW-1185">Reference proteome</keyword>
<dbReference type="Pfam" id="PF13519">
    <property type="entry name" value="VWA_2"/>
    <property type="match status" value="1"/>
</dbReference>
<keyword evidence="1" id="KW-0472">Membrane</keyword>
<dbReference type="SMART" id="SM00327">
    <property type="entry name" value="VWA"/>
    <property type="match status" value="1"/>
</dbReference>
<reference evidence="3 4" key="1">
    <citation type="submission" date="2016-10" db="EMBL/GenBank/DDBJ databases">
        <authorList>
            <person name="de Groot N.N."/>
        </authorList>
    </citation>
    <scope>NUCLEOTIDE SEQUENCE [LARGE SCALE GENOMIC DNA]</scope>
    <source>
        <strain evidence="3 4">CGMCC 1.11156</strain>
    </source>
</reference>
<gene>
    <name evidence="3" type="ORF">SAMN05216561_106179</name>
</gene>
<feature type="transmembrane region" description="Helical" evidence="1">
    <location>
        <begin position="6"/>
        <end position="25"/>
    </location>
</feature>
<dbReference type="InterPro" id="IPR002035">
    <property type="entry name" value="VWF_A"/>
</dbReference>
<evidence type="ECO:0000256" key="1">
    <source>
        <dbReference type="SAM" id="Phobius"/>
    </source>
</evidence>
<name>A0A1I3GLP3_9ACTN</name>
<protein>
    <submittedName>
        <fullName evidence="3">von Willebrand factor type A domain-containing protein</fullName>
    </submittedName>
</protein>
<organism evidence="3 4">
    <name type="scientific">Nocardioides psychrotolerans</name>
    <dbReference type="NCBI Taxonomy" id="1005945"/>
    <lineage>
        <taxon>Bacteria</taxon>
        <taxon>Bacillati</taxon>
        <taxon>Actinomycetota</taxon>
        <taxon>Actinomycetes</taxon>
        <taxon>Propionibacteriales</taxon>
        <taxon>Nocardioidaceae</taxon>
        <taxon>Nocardioides</taxon>
    </lineage>
</organism>
<dbReference type="InterPro" id="IPR036465">
    <property type="entry name" value="vWFA_dom_sf"/>
</dbReference>
<sequence length="324" mass="35012">MSDLRWPVLALSLSVLVLALLLLWARRPRTRAGGGGVLVAHTALLRSLPRFRSLARREQAVAALATLGAAAMVVGTVLLAARPTRPVTIEPDRNGRDIMLCLDVSASMDRWNLQVVASFRQLLSELDGERLGLTIFSGSSVAIFPLTDDYEYVDDRLDEAEAAFADGDFDYFTGAEARVPRASQTGDGLMSCLQRFEESGEQRGRAVVLASDNDPLGTGIFLLPEAAQEAVRDEVVLYGVGTPNMSDERAREFADAALTTGGEMTVVEDDGAVDDLVRAIQRLERERLESRATDIAVDDPATPFWVTLGGLGLLIGAALVGRRR</sequence>
<keyword evidence="1" id="KW-0812">Transmembrane</keyword>
<dbReference type="Proteomes" id="UP000198649">
    <property type="component" value="Unassembled WGS sequence"/>
</dbReference>
<evidence type="ECO:0000313" key="4">
    <source>
        <dbReference type="Proteomes" id="UP000198649"/>
    </source>
</evidence>
<feature type="domain" description="VWFA" evidence="2">
    <location>
        <begin position="97"/>
        <end position="280"/>
    </location>
</feature>
<dbReference type="SUPFAM" id="SSF53300">
    <property type="entry name" value="vWA-like"/>
    <property type="match status" value="1"/>
</dbReference>
<proteinExistence type="predicted"/>
<dbReference type="EMBL" id="FOQG01000006">
    <property type="protein sequence ID" value="SFI24142.1"/>
    <property type="molecule type" value="Genomic_DNA"/>
</dbReference>
<evidence type="ECO:0000259" key="2">
    <source>
        <dbReference type="PROSITE" id="PS50234"/>
    </source>
</evidence>
<feature type="transmembrane region" description="Helical" evidence="1">
    <location>
        <begin position="304"/>
        <end position="321"/>
    </location>
</feature>
<dbReference type="RefSeq" id="WP_091112491.1">
    <property type="nucleotide sequence ID" value="NZ_BKAF01000021.1"/>
</dbReference>
<keyword evidence="1" id="KW-1133">Transmembrane helix</keyword>
<dbReference type="AlphaFoldDB" id="A0A1I3GLP3"/>
<evidence type="ECO:0000313" key="3">
    <source>
        <dbReference type="EMBL" id="SFI24142.1"/>
    </source>
</evidence>
<accession>A0A1I3GLP3</accession>